<dbReference type="EMBL" id="JAEUAO010000001">
    <property type="protein sequence ID" value="MBW9061768.1"/>
    <property type="molecule type" value="Genomic_DNA"/>
</dbReference>
<protein>
    <submittedName>
        <fullName evidence="2">Uncharacterized protein</fullName>
    </submittedName>
</protein>
<dbReference type="Proteomes" id="UP000757604">
    <property type="component" value="Unassembled WGS sequence"/>
</dbReference>
<feature type="compositionally biased region" description="Polar residues" evidence="1">
    <location>
        <begin position="78"/>
        <end position="87"/>
    </location>
</feature>
<proteinExistence type="predicted"/>
<keyword evidence="3" id="KW-1185">Reference proteome</keyword>
<evidence type="ECO:0000313" key="3">
    <source>
        <dbReference type="Proteomes" id="UP000757604"/>
    </source>
</evidence>
<dbReference type="RefSeq" id="WP_220369903.1">
    <property type="nucleotide sequence ID" value="NZ_JAEUAO010000001.1"/>
</dbReference>
<comment type="caution">
    <text evidence="2">The sequence shown here is derived from an EMBL/GenBank/DDBJ whole genome shotgun (WGS) entry which is preliminary data.</text>
</comment>
<gene>
    <name evidence="2" type="ORF">JNB71_00380</name>
</gene>
<feature type="region of interest" description="Disordered" evidence="1">
    <location>
        <begin position="67"/>
        <end position="107"/>
    </location>
</feature>
<evidence type="ECO:0000256" key="1">
    <source>
        <dbReference type="SAM" id="MobiDB-lite"/>
    </source>
</evidence>
<accession>A0ABS7H648</accession>
<organism evidence="2 3">
    <name type="scientific">Rhizobium herbae</name>
    <dbReference type="NCBI Taxonomy" id="508661"/>
    <lineage>
        <taxon>Bacteria</taxon>
        <taxon>Pseudomonadati</taxon>
        <taxon>Pseudomonadota</taxon>
        <taxon>Alphaproteobacteria</taxon>
        <taxon>Hyphomicrobiales</taxon>
        <taxon>Rhizobiaceae</taxon>
        <taxon>Rhizobium/Agrobacterium group</taxon>
        <taxon>Rhizobium</taxon>
    </lineage>
</organism>
<sequence>MVPALIVMTILGCGDNVSQCHYVSTVHGTWETVAICDAESQEQLPKFSNSNYPVIVAVCERSGEQMANVQDPAPLPTPQATLDQTHMATADPVPTPPAVEEKQPSLPRRTLALVTGALPDTSKLRDAVTKPVHYIEDGYSWVARTFTK</sequence>
<name>A0ABS7H648_9HYPH</name>
<reference evidence="2 3" key="1">
    <citation type="journal article" date="2021" name="MBio">
        <title>Poor Competitiveness of Bradyrhizobium in Pigeon Pea Root Colonization in Indian Soils.</title>
        <authorList>
            <person name="Chalasani D."/>
            <person name="Basu A."/>
            <person name="Pullabhotla S.V.S.R.N."/>
            <person name="Jorrin B."/>
            <person name="Neal A.L."/>
            <person name="Poole P.S."/>
            <person name="Podile A.R."/>
            <person name="Tkacz A."/>
        </authorList>
    </citation>
    <scope>NUCLEOTIDE SEQUENCE [LARGE SCALE GENOMIC DNA]</scope>
    <source>
        <strain evidence="2 3">HU44</strain>
    </source>
</reference>
<evidence type="ECO:0000313" key="2">
    <source>
        <dbReference type="EMBL" id="MBW9061768.1"/>
    </source>
</evidence>